<keyword evidence="2" id="KW-1185">Reference proteome</keyword>
<proteinExistence type="predicted"/>
<dbReference type="AlphaFoldDB" id="A0A3M7R1W5"/>
<comment type="caution">
    <text evidence="1">The sequence shown here is derived from an EMBL/GenBank/DDBJ whole genome shotgun (WGS) entry which is preliminary data.</text>
</comment>
<protein>
    <submittedName>
        <fullName evidence="1">Uncharacterized protein</fullName>
    </submittedName>
</protein>
<accession>A0A3M7R1W5</accession>
<gene>
    <name evidence="1" type="ORF">BpHYR1_044865</name>
</gene>
<evidence type="ECO:0000313" key="1">
    <source>
        <dbReference type="EMBL" id="RNA17225.1"/>
    </source>
</evidence>
<evidence type="ECO:0000313" key="2">
    <source>
        <dbReference type="Proteomes" id="UP000276133"/>
    </source>
</evidence>
<dbReference type="EMBL" id="REGN01004498">
    <property type="protein sequence ID" value="RNA17225.1"/>
    <property type="molecule type" value="Genomic_DNA"/>
</dbReference>
<sequence length="86" mass="10479">MMSKIFKNPGEQLILVLQFNIDFNCLLHVHQVEKYDFILSNYTQYDMKIFYLMYELRLFYSSSLNIQLEQKIILYIIINDFEILVN</sequence>
<reference evidence="1 2" key="1">
    <citation type="journal article" date="2018" name="Sci. Rep.">
        <title>Genomic signatures of local adaptation to the degree of environmental predictability in rotifers.</title>
        <authorList>
            <person name="Franch-Gras L."/>
            <person name="Hahn C."/>
            <person name="Garcia-Roger E.M."/>
            <person name="Carmona M.J."/>
            <person name="Serra M."/>
            <person name="Gomez A."/>
        </authorList>
    </citation>
    <scope>NUCLEOTIDE SEQUENCE [LARGE SCALE GENOMIC DNA]</scope>
    <source>
        <strain evidence="1">HYR1</strain>
    </source>
</reference>
<organism evidence="1 2">
    <name type="scientific">Brachionus plicatilis</name>
    <name type="common">Marine rotifer</name>
    <name type="synonym">Brachionus muelleri</name>
    <dbReference type="NCBI Taxonomy" id="10195"/>
    <lineage>
        <taxon>Eukaryota</taxon>
        <taxon>Metazoa</taxon>
        <taxon>Spiralia</taxon>
        <taxon>Gnathifera</taxon>
        <taxon>Rotifera</taxon>
        <taxon>Eurotatoria</taxon>
        <taxon>Monogononta</taxon>
        <taxon>Pseudotrocha</taxon>
        <taxon>Ploima</taxon>
        <taxon>Brachionidae</taxon>
        <taxon>Brachionus</taxon>
    </lineage>
</organism>
<name>A0A3M7R1W5_BRAPC</name>
<dbReference type="Proteomes" id="UP000276133">
    <property type="component" value="Unassembled WGS sequence"/>
</dbReference>